<feature type="compositionally biased region" description="Basic residues" evidence="1">
    <location>
        <begin position="222"/>
        <end position="232"/>
    </location>
</feature>
<reference evidence="2" key="1">
    <citation type="submission" date="2022-12" db="EMBL/GenBank/DDBJ databases">
        <title>Draft genome assemblies for two species of Escallonia (Escalloniales).</title>
        <authorList>
            <person name="Chanderbali A."/>
            <person name="Dervinis C."/>
            <person name="Anghel I."/>
            <person name="Soltis D."/>
            <person name="Soltis P."/>
            <person name="Zapata F."/>
        </authorList>
    </citation>
    <scope>NUCLEOTIDE SEQUENCE</scope>
    <source>
        <strain evidence="2">UCBG92.1500</strain>
        <tissue evidence="2">Leaf</tissue>
    </source>
</reference>
<dbReference type="AlphaFoldDB" id="A0AA88QYQ5"/>
<evidence type="ECO:0000313" key="3">
    <source>
        <dbReference type="Proteomes" id="UP001187471"/>
    </source>
</evidence>
<dbReference type="Pfam" id="PF07797">
    <property type="entry name" value="DUF1639"/>
    <property type="match status" value="1"/>
</dbReference>
<feature type="region of interest" description="Disordered" evidence="1">
    <location>
        <begin position="35"/>
        <end position="84"/>
    </location>
</feature>
<keyword evidence="3" id="KW-1185">Reference proteome</keyword>
<feature type="non-terminal residue" evidence="2">
    <location>
        <position position="1"/>
    </location>
</feature>
<dbReference type="PANTHER" id="PTHR33130">
    <property type="entry name" value="PUTATIVE (DUF1639)-RELATED"/>
    <property type="match status" value="1"/>
</dbReference>
<protein>
    <recommendedName>
        <fullName evidence="4">DUF1639 family protein</fullName>
    </recommendedName>
</protein>
<organism evidence="2 3">
    <name type="scientific">Escallonia rubra</name>
    <dbReference type="NCBI Taxonomy" id="112253"/>
    <lineage>
        <taxon>Eukaryota</taxon>
        <taxon>Viridiplantae</taxon>
        <taxon>Streptophyta</taxon>
        <taxon>Embryophyta</taxon>
        <taxon>Tracheophyta</taxon>
        <taxon>Spermatophyta</taxon>
        <taxon>Magnoliopsida</taxon>
        <taxon>eudicotyledons</taxon>
        <taxon>Gunneridae</taxon>
        <taxon>Pentapetalae</taxon>
        <taxon>asterids</taxon>
        <taxon>campanulids</taxon>
        <taxon>Escalloniales</taxon>
        <taxon>Escalloniaceae</taxon>
        <taxon>Escallonia</taxon>
    </lineage>
</organism>
<evidence type="ECO:0000256" key="1">
    <source>
        <dbReference type="SAM" id="MobiDB-lite"/>
    </source>
</evidence>
<accession>A0AA88QYQ5</accession>
<evidence type="ECO:0000313" key="2">
    <source>
        <dbReference type="EMBL" id="KAK2975743.1"/>
    </source>
</evidence>
<dbReference type="EMBL" id="JAVXUO010002161">
    <property type="protein sequence ID" value="KAK2975743.1"/>
    <property type="molecule type" value="Genomic_DNA"/>
</dbReference>
<name>A0AA88QYQ5_9ASTE</name>
<feature type="region of interest" description="Disordered" evidence="1">
    <location>
        <begin position="217"/>
        <end position="236"/>
    </location>
</feature>
<feature type="compositionally biased region" description="Basic and acidic residues" evidence="1">
    <location>
        <begin position="66"/>
        <end position="75"/>
    </location>
</feature>
<comment type="caution">
    <text evidence="2">The sequence shown here is derived from an EMBL/GenBank/DDBJ whole genome shotgun (WGS) entry which is preliminary data.</text>
</comment>
<evidence type="ECO:0008006" key="4">
    <source>
        <dbReference type="Google" id="ProtNLM"/>
    </source>
</evidence>
<proteinExistence type="predicted"/>
<dbReference type="PANTHER" id="PTHR33130:SF43">
    <property type="entry name" value="OS01G0688600 PROTEIN"/>
    <property type="match status" value="1"/>
</dbReference>
<sequence length="264" mass="29687">MDSLPPERSRRLHNFALPDRLKWGRQRFLRCMKLNADDANTGDRSRSPVNPAQLIKPRSSAAAESFDDKSPLKPAEEDDHNDGDEIDVVRQKLMLDLRVAADKLKLSILEERNRPKPKPKEATDSNPDRPWNLRTRRAACRAPPNDSAGGRSNDSRSPVRYESPAATTTTKSSRLRGLATAAATVGKLSAEKGERSEKARFSVSLSRAEVESDFLAMVGSRPPRRPKKRNRTVQKQLDPLFPGMWLTEVTPDRYKVPDIPEQTK</sequence>
<gene>
    <name evidence="2" type="ORF">RJ640_003505</name>
</gene>
<dbReference type="InterPro" id="IPR012438">
    <property type="entry name" value="DUF1639"/>
</dbReference>
<dbReference type="Proteomes" id="UP001187471">
    <property type="component" value="Unassembled WGS sequence"/>
</dbReference>
<feature type="compositionally biased region" description="Basic and acidic residues" evidence="1">
    <location>
        <begin position="110"/>
        <end position="127"/>
    </location>
</feature>
<feature type="region of interest" description="Disordered" evidence="1">
    <location>
        <begin position="110"/>
        <end position="178"/>
    </location>
</feature>